<dbReference type="InterPro" id="IPR053146">
    <property type="entry name" value="QDO-like"/>
</dbReference>
<dbReference type="KEGG" id="samy:DB32_008412"/>
<gene>
    <name evidence="2" type="ORF">DB32_008412</name>
</gene>
<dbReference type="PANTHER" id="PTHR36440">
    <property type="entry name" value="PUTATIVE (AFU_ORTHOLOGUE AFUA_8G07350)-RELATED"/>
    <property type="match status" value="1"/>
</dbReference>
<keyword evidence="3" id="KW-1185">Reference proteome</keyword>
<proteinExistence type="predicted"/>
<dbReference type="AlphaFoldDB" id="A0A0F6YMX7"/>
<feature type="domain" description="Cupin type-2" evidence="1">
    <location>
        <begin position="63"/>
        <end position="128"/>
    </location>
</feature>
<dbReference type="Gene3D" id="2.60.120.10">
    <property type="entry name" value="Jelly Rolls"/>
    <property type="match status" value="1"/>
</dbReference>
<dbReference type="STRING" id="927083.DB32_008412"/>
<dbReference type="SUPFAM" id="SSF51182">
    <property type="entry name" value="RmlC-like cupins"/>
    <property type="match status" value="1"/>
</dbReference>
<accession>A0A0F6YMX7</accession>
<organism evidence="2 3">
    <name type="scientific">Sandaracinus amylolyticus</name>
    <dbReference type="NCBI Taxonomy" id="927083"/>
    <lineage>
        <taxon>Bacteria</taxon>
        <taxon>Pseudomonadati</taxon>
        <taxon>Myxococcota</taxon>
        <taxon>Polyangia</taxon>
        <taxon>Polyangiales</taxon>
        <taxon>Sandaracinaceae</taxon>
        <taxon>Sandaracinus</taxon>
    </lineage>
</organism>
<dbReference type="InterPro" id="IPR011051">
    <property type="entry name" value="RmlC_Cupin_sf"/>
</dbReference>
<protein>
    <recommendedName>
        <fullName evidence="1">Cupin type-2 domain-containing protein</fullName>
    </recommendedName>
</protein>
<dbReference type="Pfam" id="PF07883">
    <property type="entry name" value="Cupin_2"/>
    <property type="match status" value="1"/>
</dbReference>
<name>A0A0F6YMX7_9BACT</name>
<sequence length="150" mass="16812">MTTSIPSKTRSAQIDIVGRMTTRRAIHLAPGAGRVYPGGRVAAVFLADREETEDRYSISEWWLEPHTHGPGAHSHEEDDVFYVLEGTISFWLGDHWIDAPRGSFVLAPGGMKHDFENRTDARAGMLNISVPGGFEEHMPGIAEWFREHRS</sequence>
<dbReference type="EMBL" id="CP011125">
    <property type="protein sequence ID" value="AKF11263.1"/>
    <property type="molecule type" value="Genomic_DNA"/>
</dbReference>
<dbReference type="Proteomes" id="UP000034883">
    <property type="component" value="Chromosome"/>
</dbReference>
<evidence type="ECO:0000313" key="2">
    <source>
        <dbReference type="EMBL" id="AKF11263.1"/>
    </source>
</evidence>
<dbReference type="InterPro" id="IPR014710">
    <property type="entry name" value="RmlC-like_jellyroll"/>
</dbReference>
<evidence type="ECO:0000259" key="1">
    <source>
        <dbReference type="Pfam" id="PF07883"/>
    </source>
</evidence>
<reference evidence="2 3" key="1">
    <citation type="submission" date="2015-03" db="EMBL/GenBank/DDBJ databases">
        <title>Genome assembly of Sandaracinus amylolyticus DSM 53668.</title>
        <authorList>
            <person name="Sharma G."/>
            <person name="Subramanian S."/>
        </authorList>
    </citation>
    <scope>NUCLEOTIDE SEQUENCE [LARGE SCALE GENOMIC DNA]</scope>
    <source>
        <strain evidence="2 3">DSM 53668</strain>
    </source>
</reference>
<dbReference type="InterPro" id="IPR013096">
    <property type="entry name" value="Cupin_2"/>
</dbReference>
<dbReference type="PANTHER" id="PTHR36440:SF1">
    <property type="entry name" value="PUTATIVE (AFU_ORTHOLOGUE AFUA_8G07350)-RELATED"/>
    <property type="match status" value="1"/>
</dbReference>
<evidence type="ECO:0000313" key="3">
    <source>
        <dbReference type="Proteomes" id="UP000034883"/>
    </source>
</evidence>